<dbReference type="SUPFAM" id="SSF52540">
    <property type="entry name" value="P-loop containing nucleoside triphosphate hydrolases"/>
    <property type="match status" value="1"/>
</dbReference>
<feature type="domain" description="G" evidence="7">
    <location>
        <begin position="56"/>
        <end position="161"/>
    </location>
</feature>
<dbReference type="Pfam" id="PF01926">
    <property type="entry name" value="MMR_HSR1"/>
    <property type="match status" value="1"/>
</dbReference>
<gene>
    <name evidence="8" type="ORF">ACFO4R_00810</name>
</gene>
<dbReference type="InterPro" id="IPR006073">
    <property type="entry name" value="GTP-bd"/>
</dbReference>
<protein>
    <submittedName>
        <fullName evidence="8">GTPase</fullName>
    </submittedName>
</protein>
<proteinExistence type="predicted"/>
<feature type="coiled-coil region" evidence="6">
    <location>
        <begin position="417"/>
        <end position="467"/>
    </location>
</feature>
<dbReference type="PANTHER" id="PTHR10465:SF0">
    <property type="entry name" value="SARCALUMENIN"/>
    <property type="match status" value="1"/>
</dbReference>
<comment type="subcellular location">
    <subcellularLocation>
        <location evidence="1">Membrane</location>
    </subcellularLocation>
</comment>
<keyword evidence="5" id="KW-0472">Membrane</keyword>
<keyword evidence="3" id="KW-0378">Hydrolase</keyword>
<keyword evidence="6" id="KW-0175">Coiled coil</keyword>
<keyword evidence="2" id="KW-0547">Nucleotide-binding</keyword>
<evidence type="ECO:0000256" key="6">
    <source>
        <dbReference type="SAM" id="Coils"/>
    </source>
</evidence>
<reference evidence="9" key="1">
    <citation type="journal article" date="2019" name="Int. J. Syst. Evol. Microbiol.">
        <title>The Global Catalogue of Microorganisms (GCM) 10K type strain sequencing project: providing services to taxonomists for standard genome sequencing and annotation.</title>
        <authorList>
            <consortium name="The Broad Institute Genomics Platform"/>
            <consortium name="The Broad Institute Genome Sequencing Center for Infectious Disease"/>
            <person name="Wu L."/>
            <person name="Ma J."/>
        </authorList>
    </citation>
    <scope>NUCLEOTIDE SEQUENCE [LARGE SCALE GENOMIC DNA]</scope>
    <source>
        <strain evidence="9">CCUG 46385</strain>
    </source>
</reference>
<dbReference type="PANTHER" id="PTHR10465">
    <property type="entry name" value="TRANSMEMBRANE GTPASE FZO1"/>
    <property type="match status" value="1"/>
</dbReference>
<evidence type="ECO:0000256" key="4">
    <source>
        <dbReference type="ARBA" id="ARBA00023134"/>
    </source>
</evidence>
<dbReference type="EMBL" id="JBHSHL010000003">
    <property type="protein sequence ID" value="MFC4803611.1"/>
    <property type="molecule type" value="Genomic_DNA"/>
</dbReference>
<keyword evidence="9" id="KW-1185">Reference proteome</keyword>
<keyword evidence="4" id="KW-0342">GTP-binding</keyword>
<dbReference type="Proteomes" id="UP001595916">
    <property type="component" value="Unassembled WGS sequence"/>
</dbReference>
<dbReference type="RefSeq" id="WP_379787056.1">
    <property type="nucleotide sequence ID" value="NZ_JBHSHL010000003.1"/>
</dbReference>
<accession>A0ABV9QIU4</accession>
<evidence type="ECO:0000259" key="7">
    <source>
        <dbReference type="Pfam" id="PF01926"/>
    </source>
</evidence>
<evidence type="ECO:0000313" key="8">
    <source>
        <dbReference type="EMBL" id="MFC4803611.1"/>
    </source>
</evidence>
<dbReference type="Gene3D" id="3.40.50.300">
    <property type="entry name" value="P-loop containing nucleotide triphosphate hydrolases"/>
    <property type="match status" value="1"/>
</dbReference>
<evidence type="ECO:0000256" key="3">
    <source>
        <dbReference type="ARBA" id="ARBA00022801"/>
    </source>
</evidence>
<organism evidence="8 9">
    <name type="scientific">Filifactor villosus</name>
    <dbReference type="NCBI Taxonomy" id="29374"/>
    <lineage>
        <taxon>Bacteria</taxon>
        <taxon>Bacillati</taxon>
        <taxon>Bacillota</taxon>
        <taxon>Clostridia</taxon>
        <taxon>Peptostreptococcales</taxon>
        <taxon>Filifactoraceae</taxon>
        <taxon>Filifactor</taxon>
    </lineage>
</organism>
<evidence type="ECO:0000313" key="9">
    <source>
        <dbReference type="Proteomes" id="UP001595916"/>
    </source>
</evidence>
<evidence type="ECO:0000256" key="2">
    <source>
        <dbReference type="ARBA" id="ARBA00022741"/>
    </source>
</evidence>
<name>A0ABV9QIU4_9FIRM</name>
<evidence type="ECO:0000256" key="1">
    <source>
        <dbReference type="ARBA" id="ARBA00004370"/>
    </source>
</evidence>
<comment type="caution">
    <text evidence="8">The sequence shown here is derived from an EMBL/GenBank/DDBJ whole genome shotgun (WGS) entry which is preliminary data.</text>
</comment>
<evidence type="ECO:0000256" key="5">
    <source>
        <dbReference type="ARBA" id="ARBA00023136"/>
    </source>
</evidence>
<sequence length="523" mass="60965">MVQGIYEKKKDFASKLKDIATEFSQYVSDEFCDHESGIHQELEEKVIQLLDVEKPKIMVYGIYNSGKSTLINAMCREEVAEMADRPMTAEISEYDKGEYILVDSPGVDAPIEHEQVTQEFLDKCHVILFVMSTKGLFEDRSNYKRLASLILKGVPFIIVLNDRGTEIKKEWDQERKSQVKALHQEELNTIQHKVIKNLIRESNDSKIADKYEVVVLNAKKALTGVLRERAELFKSSGVERLEQRIEQFIRNDKSVKALFSRPISNIKDLMDNLEKVITQQMIGDKSEEFERKMDSLLAMKNNLTNDLRIMAKQSVNNVLEELTNSYFHENYEALESVANQAIFDINEKYSMRMTSFMLYIQKNFEDSVYSTNHSLEVENLDAYKLHSFSMDDSGEYVEGEEEQLPKKPGFWDFLKSRKKKEQEKKALLQKQVEARNRNEEYKLHETIRKKQEARQFASSDLDDLLRRINAAISRQVQEVYDEQFGRIQSMKAHNIQIHEDCMRKMQGLSNLRKKLEGVENMLA</sequence>
<dbReference type="InterPro" id="IPR027417">
    <property type="entry name" value="P-loop_NTPase"/>
</dbReference>
<dbReference type="InterPro" id="IPR027094">
    <property type="entry name" value="Mitofusin_fam"/>
</dbReference>